<reference evidence="1 2" key="1">
    <citation type="journal article" date="2022" name="bioRxiv">
        <title>The genome of the oomycete Peronosclerospora sorghi, a cosmopolitan pathogen of maize and sorghum, is inflated with dispersed pseudogenes.</title>
        <authorList>
            <person name="Fletcher K."/>
            <person name="Martin F."/>
            <person name="Isakeit T."/>
            <person name="Cavanaugh K."/>
            <person name="Magill C."/>
            <person name="Michelmore R."/>
        </authorList>
    </citation>
    <scope>NUCLEOTIDE SEQUENCE [LARGE SCALE GENOMIC DNA]</scope>
    <source>
        <strain evidence="1">P6</strain>
    </source>
</reference>
<comment type="caution">
    <text evidence="1">The sequence shown here is derived from an EMBL/GenBank/DDBJ whole genome shotgun (WGS) entry which is preliminary data.</text>
</comment>
<organism evidence="1 2">
    <name type="scientific">Peronosclerospora sorghi</name>
    <dbReference type="NCBI Taxonomy" id="230839"/>
    <lineage>
        <taxon>Eukaryota</taxon>
        <taxon>Sar</taxon>
        <taxon>Stramenopiles</taxon>
        <taxon>Oomycota</taxon>
        <taxon>Peronosporomycetes</taxon>
        <taxon>Peronosporales</taxon>
        <taxon>Peronosporaceae</taxon>
        <taxon>Peronosclerospora</taxon>
    </lineage>
</organism>
<evidence type="ECO:0000313" key="1">
    <source>
        <dbReference type="EMBL" id="KAI9919668.1"/>
    </source>
</evidence>
<protein>
    <submittedName>
        <fullName evidence="1">Uncharacterized protein</fullName>
    </submittedName>
</protein>
<name>A0ACC0WP34_9STRA</name>
<dbReference type="EMBL" id="CM047590">
    <property type="protein sequence ID" value="KAI9919668.1"/>
    <property type="molecule type" value="Genomic_DNA"/>
</dbReference>
<accession>A0ACC0WP34</accession>
<sequence length="281" mass="32402">MIRLVDHLAFDGEESSSGIRLKKALYAHLLERFKTDEDEVLQMMGLGLSNQLTYQADSSRLEWLIDAADSTDPTTKKKVYKALLSMYGPAKVMSYISALESVGTPKFHSLVKTLASGKQELWLESVPSIAHVHKKVFKVEPEADETINMGPEVDDRINTWLSYCNWLFEKAPHKSNAFIPFMKQVSNKTFRFKLLAAARDFPHLNDKAIEIWMEEAERVFEMQNQSLSWVFGSIGLAEDKKVLSNPVFSKWLEYLEHYNRENPSINSIYTRLWWQILDSMV</sequence>
<evidence type="ECO:0000313" key="2">
    <source>
        <dbReference type="Proteomes" id="UP001163321"/>
    </source>
</evidence>
<gene>
    <name evidence="1" type="ORF">PsorP6_017322</name>
</gene>
<dbReference type="Proteomes" id="UP001163321">
    <property type="component" value="Chromosome 11"/>
</dbReference>
<proteinExistence type="predicted"/>
<keyword evidence="2" id="KW-1185">Reference proteome</keyword>